<protein>
    <submittedName>
        <fullName evidence="1">SRPBCC family protein</fullName>
    </submittedName>
</protein>
<dbReference type="SUPFAM" id="SSF55961">
    <property type="entry name" value="Bet v1-like"/>
    <property type="match status" value="1"/>
</dbReference>
<accession>A0ABW7JHY6</accession>
<dbReference type="EMBL" id="JBIMSO010000022">
    <property type="protein sequence ID" value="MFH5207557.1"/>
    <property type="molecule type" value="Genomic_DNA"/>
</dbReference>
<evidence type="ECO:0000313" key="2">
    <source>
        <dbReference type="Proteomes" id="UP001609175"/>
    </source>
</evidence>
<sequence length="231" mass="26190">MTSTLVKVAALGAVAAGARRYYRNWGATKEECRAELSGDELISEPAIVNTNAVWIDATPEVIWQWLVQIGQDRGGLYSYETLENLFGLHIRNADSIHPEWQSLEVGDMVRLVPKGWLGIRNGLALPVVESSPPRHIVVREQEPDTPWDAVWSFHIIPHWEDRCRLVIRSRQHRRQLLDVIGAEFAGPVTALMTRKMLLSIQFRAESEYSLRLEATQTRLGRLRETTNGALT</sequence>
<name>A0ABW7JHY6_9NOCA</name>
<dbReference type="Proteomes" id="UP001609175">
    <property type="component" value="Unassembled WGS sequence"/>
</dbReference>
<proteinExistence type="predicted"/>
<gene>
    <name evidence="1" type="ORF">ACHIPZ_04905</name>
</gene>
<reference evidence="1 2" key="1">
    <citation type="submission" date="2024-10" db="EMBL/GenBank/DDBJ databases">
        <authorList>
            <person name="Riesco R."/>
        </authorList>
    </citation>
    <scope>NUCLEOTIDE SEQUENCE [LARGE SCALE GENOMIC DNA]</scope>
    <source>
        <strain evidence="1 2">NCIMB 15449</strain>
    </source>
</reference>
<organism evidence="1 2">
    <name type="scientific">Antrihabitans spumae</name>
    <dbReference type="NCBI Taxonomy" id="3373370"/>
    <lineage>
        <taxon>Bacteria</taxon>
        <taxon>Bacillati</taxon>
        <taxon>Actinomycetota</taxon>
        <taxon>Actinomycetes</taxon>
        <taxon>Mycobacteriales</taxon>
        <taxon>Nocardiaceae</taxon>
        <taxon>Antrihabitans</taxon>
    </lineage>
</organism>
<comment type="caution">
    <text evidence="1">The sequence shown here is derived from an EMBL/GenBank/DDBJ whole genome shotgun (WGS) entry which is preliminary data.</text>
</comment>
<evidence type="ECO:0000313" key="1">
    <source>
        <dbReference type="EMBL" id="MFH5207557.1"/>
    </source>
</evidence>
<dbReference type="RefSeq" id="WP_395112952.1">
    <property type="nucleotide sequence ID" value="NZ_JBIMSO010000022.1"/>
</dbReference>